<reference evidence="10" key="1">
    <citation type="submission" date="2010-07" db="EMBL/GenBank/DDBJ databases">
        <title>Complete sequence of Clostridium saccharolyticum WM1.</title>
        <authorList>
            <consortium name="US DOE Joint Genome Institute"/>
            <person name="Lucas S."/>
            <person name="Copeland A."/>
            <person name="Lapidus A."/>
            <person name="Cheng J.-F."/>
            <person name="Bruce D."/>
            <person name="Goodwin L."/>
            <person name="Pitluck S."/>
            <person name="Chertkov O."/>
            <person name="Detter J.C."/>
            <person name="Han C."/>
            <person name="Tapia R."/>
            <person name="Land M."/>
            <person name="Hauser L."/>
            <person name="Chang Y.-J."/>
            <person name="Jeffries C."/>
            <person name="Kyrpides N."/>
            <person name="Ivanova N."/>
            <person name="Mikhailova N."/>
            <person name="Mouttaki H."/>
            <person name="Lin L."/>
            <person name="Zhou J."/>
            <person name="Hemme C.L."/>
            <person name="Woyke T."/>
        </authorList>
    </citation>
    <scope>NUCLEOTIDE SEQUENCE [LARGE SCALE GENOMIC DNA]</scope>
    <source>
        <strain evidence="10">WM1</strain>
    </source>
</reference>
<dbReference type="InterPro" id="IPR004704">
    <property type="entry name" value="PTS_IID_man"/>
</dbReference>
<dbReference type="STRING" id="610130.Closa_0205"/>
<evidence type="ECO:0000256" key="2">
    <source>
        <dbReference type="ARBA" id="ARBA00022448"/>
    </source>
</evidence>
<dbReference type="GO" id="GO:0005886">
    <property type="term" value="C:plasma membrane"/>
    <property type="evidence" value="ECO:0007669"/>
    <property type="project" value="UniProtKB-SubCell"/>
</dbReference>
<protein>
    <submittedName>
        <fullName evidence="10">PTS system, mannose/fructose/sorbose family, IID subunit</fullName>
    </submittedName>
</protein>
<keyword evidence="3" id="KW-1003">Cell membrane</keyword>
<evidence type="ECO:0000256" key="8">
    <source>
        <dbReference type="ARBA" id="ARBA00023136"/>
    </source>
</evidence>
<evidence type="ECO:0000256" key="4">
    <source>
        <dbReference type="ARBA" id="ARBA00022597"/>
    </source>
</evidence>
<keyword evidence="4" id="KW-0762">Sugar transport</keyword>
<evidence type="ECO:0000256" key="7">
    <source>
        <dbReference type="ARBA" id="ARBA00022989"/>
    </source>
</evidence>
<dbReference type="Proteomes" id="UP000001662">
    <property type="component" value="Chromosome"/>
</dbReference>
<keyword evidence="2" id="KW-0813">Transport</keyword>
<feature type="transmembrane region" description="Helical" evidence="9">
    <location>
        <begin position="140"/>
        <end position="158"/>
    </location>
</feature>
<feature type="transmembrane region" description="Helical" evidence="9">
    <location>
        <begin position="186"/>
        <end position="209"/>
    </location>
</feature>
<dbReference type="PaxDb" id="610130-Closa_0205"/>
<evidence type="ECO:0000256" key="6">
    <source>
        <dbReference type="ARBA" id="ARBA00022692"/>
    </source>
</evidence>
<keyword evidence="6 9" id="KW-0812">Transmembrane</keyword>
<name>D9R1V4_LACSW</name>
<dbReference type="eggNOG" id="COG3716">
    <property type="taxonomic scope" value="Bacteria"/>
</dbReference>
<dbReference type="KEGG" id="csh:Closa_0205"/>
<keyword evidence="7 9" id="KW-1133">Transmembrane helix</keyword>
<proteinExistence type="predicted"/>
<keyword evidence="5" id="KW-0598">Phosphotransferase system</keyword>
<keyword evidence="11" id="KW-1185">Reference proteome</keyword>
<dbReference type="NCBIfam" id="TIGR00828">
    <property type="entry name" value="EIID-AGA"/>
    <property type="match status" value="1"/>
</dbReference>
<comment type="subcellular location">
    <subcellularLocation>
        <location evidence="1">Cell membrane</location>
        <topology evidence="1">Multi-pass membrane protein</topology>
    </subcellularLocation>
</comment>
<feature type="transmembrane region" description="Helical" evidence="9">
    <location>
        <begin position="253"/>
        <end position="271"/>
    </location>
</feature>
<dbReference type="RefSeq" id="WP_013270945.1">
    <property type="nucleotide sequence ID" value="NC_014376.1"/>
</dbReference>
<dbReference type="InterPro" id="IPR050303">
    <property type="entry name" value="GatZ_KbaZ_carbometab"/>
</dbReference>
<keyword evidence="8 9" id="KW-0472">Membrane</keyword>
<dbReference type="Pfam" id="PF03613">
    <property type="entry name" value="EIID-AGA"/>
    <property type="match status" value="1"/>
</dbReference>
<dbReference type="PROSITE" id="PS51108">
    <property type="entry name" value="PTS_EIID"/>
    <property type="match status" value="1"/>
</dbReference>
<evidence type="ECO:0000313" key="10">
    <source>
        <dbReference type="EMBL" id="ADL02845.1"/>
    </source>
</evidence>
<evidence type="ECO:0000256" key="3">
    <source>
        <dbReference type="ARBA" id="ARBA00022475"/>
    </source>
</evidence>
<evidence type="ECO:0000256" key="9">
    <source>
        <dbReference type="SAM" id="Phobius"/>
    </source>
</evidence>
<dbReference type="NCBIfam" id="NF008315">
    <property type="entry name" value="PRK11103.1"/>
    <property type="match status" value="1"/>
</dbReference>
<gene>
    <name evidence="10" type="ordered locus">Closa_0205</name>
</gene>
<dbReference type="OrthoDB" id="9795582at2"/>
<sequence>METNKIQKKDLLKVYVRTFFHQGSWNYERMQALGYCFDLIPVLNKIYDKKGDRIEAYKRHLEYFNTHQFMANPILGVNIALEEKIALGGDIDDGAVNAVKIGLMGPLAGVGDPVFLGTLRPLLAALGASFALQGNFLGPLLFFLLFNVIRLGFMWYSLDFGYQKGLSLLADISGNALKKLTEGASVLGLFIMGALVNQWTSINVPLVITRLMVEGKEVVTTVQNVLDELVPGILALGLTFACMKLLNKKISPIVIIFILFFIGIIGNYFGILG</sequence>
<evidence type="ECO:0000313" key="11">
    <source>
        <dbReference type="Proteomes" id="UP000001662"/>
    </source>
</evidence>
<evidence type="ECO:0000256" key="1">
    <source>
        <dbReference type="ARBA" id="ARBA00004651"/>
    </source>
</evidence>
<dbReference type="GO" id="GO:0009401">
    <property type="term" value="P:phosphoenolpyruvate-dependent sugar phosphotransferase system"/>
    <property type="evidence" value="ECO:0007669"/>
    <property type="project" value="UniProtKB-KW"/>
</dbReference>
<accession>D9R1V4</accession>
<dbReference type="PANTHER" id="PTHR32502:SF5">
    <property type="entry name" value="N-ACETYLGALACTOSAMINE PERMEASE IID COMPONENT-RELATED"/>
    <property type="match status" value="1"/>
</dbReference>
<dbReference type="AlphaFoldDB" id="D9R1V4"/>
<evidence type="ECO:0000256" key="5">
    <source>
        <dbReference type="ARBA" id="ARBA00022683"/>
    </source>
</evidence>
<dbReference type="PANTHER" id="PTHR32502">
    <property type="entry name" value="N-ACETYLGALACTOSAMINE PERMEASE II COMPONENT-RELATED"/>
    <property type="match status" value="1"/>
</dbReference>
<dbReference type="HOGENOM" id="CLU_060742_2_0_9"/>
<organism evidence="10 11">
    <name type="scientific">Lacrimispora saccharolytica (strain ATCC 35040 / DSM 2544 / NRCC 2533 / WM1)</name>
    <name type="common">Clostridium saccharolyticum</name>
    <dbReference type="NCBI Taxonomy" id="610130"/>
    <lineage>
        <taxon>Bacteria</taxon>
        <taxon>Bacillati</taxon>
        <taxon>Bacillota</taxon>
        <taxon>Clostridia</taxon>
        <taxon>Lachnospirales</taxon>
        <taxon>Lachnospiraceae</taxon>
        <taxon>Lacrimispora</taxon>
    </lineage>
</organism>
<dbReference type="EMBL" id="CP002109">
    <property type="protein sequence ID" value="ADL02845.1"/>
    <property type="molecule type" value="Genomic_DNA"/>
</dbReference>